<dbReference type="PANTHER" id="PTHR42978:SF7">
    <property type="entry name" value="METALLO-HYDROLASE RV2300C-RELATED"/>
    <property type="match status" value="1"/>
</dbReference>
<dbReference type="EMBL" id="CP042582">
    <property type="protein sequence ID" value="QEX24451.1"/>
    <property type="molecule type" value="Genomic_DNA"/>
</dbReference>
<evidence type="ECO:0000313" key="8">
    <source>
        <dbReference type="Proteomes" id="UP000325797"/>
    </source>
</evidence>
<dbReference type="Proteomes" id="UP000325797">
    <property type="component" value="Chromosome"/>
</dbReference>
<dbReference type="InterPro" id="IPR036866">
    <property type="entry name" value="RibonucZ/Hydroxyglut_hydro"/>
</dbReference>
<evidence type="ECO:0000256" key="2">
    <source>
        <dbReference type="ARBA" id="ARBA00007749"/>
    </source>
</evidence>
<dbReference type="GO" id="GO:0046872">
    <property type="term" value="F:metal ion binding"/>
    <property type="evidence" value="ECO:0007669"/>
    <property type="project" value="UniProtKB-KW"/>
</dbReference>
<dbReference type="Gene3D" id="3.60.15.10">
    <property type="entry name" value="Ribonuclease Z/Hydroxyacylglutathione hydrolase-like"/>
    <property type="match status" value="1"/>
</dbReference>
<keyword evidence="5" id="KW-0862">Zinc</keyword>
<accession>A0A5J6N3P8</accession>
<evidence type="ECO:0000256" key="4">
    <source>
        <dbReference type="ARBA" id="ARBA00022801"/>
    </source>
</evidence>
<sequence>MADYSIWVLEYSYVPDYAKSAILYGAHNQGSERLPYGYVVIKGRGHLCMVDAGYNDAGWGKRFAKTLNVQGWKSPDEVLGRIGVRPADVDTILLSHLHFDHAGNLDAFPKARVYVQEREITRNVWAMALPPQLSFISHGTDPGDVMKCVELGREGRLELIDGDREDILPGIDVHAAFDAHTFGSMYVVIRNDGARASLDKWVLSGDLVYVYENVGGDAAARKTGKPYIPVGFAIASLTNLILTSDRIVQAADGELRRIVPVHEDRLCELFPSKTWPDGLRITEICLADGEPSRVG</sequence>
<dbReference type="PANTHER" id="PTHR42978">
    <property type="entry name" value="QUORUM-QUENCHING LACTONASE YTNP-RELATED-RELATED"/>
    <property type="match status" value="1"/>
</dbReference>
<organism evidence="7 8">
    <name type="scientific">Hypericibacter adhaerens</name>
    <dbReference type="NCBI Taxonomy" id="2602016"/>
    <lineage>
        <taxon>Bacteria</taxon>
        <taxon>Pseudomonadati</taxon>
        <taxon>Pseudomonadota</taxon>
        <taxon>Alphaproteobacteria</taxon>
        <taxon>Rhodospirillales</taxon>
        <taxon>Dongiaceae</taxon>
        <taxon>Hypericibacter</taxon>
    </lineage>
</organism>
<evidence type="ECO:0000313" key="7">
    <source>
        <dbReference type="EMBL" id="QEX24451.1"/>
    </source>
</evidence>
<evidence type="ECO:0000259" key="6">
    <source>
        <dbReference type="SMART" id="SM00849"/>
    </source>
</evidence>
<dbReference type="OrthoDB" id="9773738at2"/>
<evidence type="ECO:0000256" key="1">
    <source>
        <dbReference type="ARBA" id="ARBA00001947"/>
    </source>
</evidence>
<dbReference type="SMART" id="SM00849">
    <property type="entry name" value="Lactamase_B"/>
    <property type="match status" value="1"/>
</dbReference>
<dbReference type="InterPro" id="IPR001279">
    <property type="entry name" value="Metallo-B-lactamas"/>
</dbReference>
<feature type="domain" description="Metallo-beta-lactamase" evidence="6">
    <location>
        <begin position="35"/>
        <end position="262"/>
    </location>
</feature>
<protein>
    <submittedName>
        <fullName evidence="7">Hydrolase glyoxylase</fullName>
    </submittedName>
</protein>
<dbReference type="KEGG" id="hadh:FRZ61_43920"/>
<keyword evidence="3" id="KW-0479">Metal-binding</keyword>
<dbReference type="SUPFAM" id="SSF56281">
    <property type="entry name" value="Metallo-hydrolase/oxidoreductase"/>
    <property type="match status" value="1"/>
</dbReference>
<dbReference type="AlphaFoldDB" id="A0A5J6N3P8"/>
<comment type="cofactor">
    <cofactor evidence="1">
        <name>Zn(2+)</name>
        <dbReference type="ChEBI" id="CHEBI:29105"/>
    </cofactor>
</comment>
<dbReference type="InterPro" id="IPR051013">
    <property type="entry name" value="MBL_superfamily_lactonases"/>
</dbReference>
<name>A0A5J6N3P8_9PROT</name>
<evidence type="ECO:0000256" key="5">
    <source>
        <dbReference type="ARBA" id="ARBA00022833"/>
    </source>
</evidence>
<dbReference type="RefSeq" id="WP_151119729.1">
    <property type="nucleotide sequence ID" value="NZ_CP042582.1"/>
</dbReference>
<proteinExistence type="inferred from homology"/>
<evidence type="ECO:0000256" key="3">
    <source>
        <dbReference type="ARBA" id="ARBA00022723"/>
    </source>
</evidence>
<dbReference type="Pfam" id="PF00753">
    <property type="entry name" value="Lactamase_B"/>
    <property type="match status" value="1"/>
</dbReference>
<dbReference type="GO" id="GO:0016787">
    <property type="term" value="F:hydrolase activity"/>
    <property type="evidence" value="ECO:0007669"/>
    <property type="project" value="UniProtKB-KW"/>
</dbReference>
<comment type="similarity">
    <text evidence="2">Belongs to the metallo-beta-lactamase superfamily.</text>
</comment>
<gene>
    <name evidence="7" type="ORF">FRZ61_43920</name>
</gene>
<dbReference type="CDD" id="cd07729">
    <property type="entry name" value="AHL_lactonase_MBL-fold"/>
    <property type="match status" value="1"/>
</dbReference>
<keyword evidence="8" id="KW-1185">Reference proteome</keyword>
<keyword evidence="4 7" id="KW-0378">Hydrolase</keyword>
<reference evidence="7 8" key="1">
    <citation type="submission" date="2019-08" db="EMBL/GenBank/DDBJ databases">
        <title>Hyperibacter terrae gen. nov., sp. nov. and Hyperibacter viscosus sp. nov., two new members in the family Rhodospirillaceae isolated from the rhizosphere of Hypericum perforatum.</title>
        <authorList>
            <person name="Noviana Z."/>
        </authorList>
    </citation>
    <scope>NUCLEOTIDE SEQUENCE [LARGE SCALE GENOMIC DNA]</scope>
    <source>
        <strain evidence="7 8">R5959</strain>
    </source>
</reference>